<evidence type="ECO:0000259" key="2">
    <source>
        <dbReference type="PROSITE" id="PS50977"/>
    </source>
</evidence>
<feature type="domain" description="HTH tetR-type" evidence="2">
    <location>
        <begin position="10"/>
        <end position="70"/>
    </location>
</feature>
<dbReference type="PANTHER" id="PTHR43479">
    <property type="entry name" value="ACREF/ENVCD OPERON REPRESSOR-RELATED"/>
    <property type="match status" value="1"/>
</dbReference>
<evidence type="ECO:0000256" key="1">
    <source>
        <dbReference type="ARBA" id="ARBA00023125"/>
    </source>
</evidence>
<dbReference type="PROSITE" id="PS50977">
    <property type="entry name" value="HTH_TETR_2"/>
    <property type="match status" value="1"/>
</dbReference>
<accession>A0A644WK60</accession>
<dbReference type="InterPro" id="IPR009057">
    <property type="entry name" value="Homeodomain-like_sf"/>
</dbReference>
<dbReference type="InterPro" id="IPR001647">
    <property type="entry name" value="HTH_TetR"/>
</dbReference>
<dbReference type="PRINTS" id="PR00455">
    <property type="entry name" value="HTHTETR"/>
</dbReference>
<proteinExistence type="predicted"/>
<reference evidence="3" key="1">
    <citation type="submission" date="2019-08" db="EMBL/GenBank/DDBJ databases">
        <authorList>
            <person name="Kucharzyk K."/>
            <person name="Murdoch R.W."/>
            <person name="Higgins S."/>
            <person name="Loffler F."/>
        </authorList>
    </citation>
    <scope>NUCLEOTIDE SEQUENCE</scope>
</reference>
<dbReference type="EMBL" id="VSSQ01000988">
    <property type="protein sequence ID" value="MPM03868.1"/>
    <property type="molecule type" value="Genomic_DNA"/>
</dbReference>
<evidence type="ECO:0000313" key="3">
    <source>
        <dbReference type="EMBL" id="MPM03868.1"/>
    </source>
</evidence>
<dbReference type="PANTHER" id="PTHR43479:SF11">
    <property type="entry name" value="ACREF_ENVCD OPERON REPRESSOR-RELATED"/>
    <property type="match status" value="1"/>
</dbReference>
<name>A0A644WK60_9ZZZZ</name>
<sequence length="205" mass="22956">MSTRRERDALRMKDDILDAARQLAEKEGFEAISIRKIAQKIDYTPSLIYHYFASKEEIVSVLLQQGYAKLAAALGAAGNQAQDPKRKLMAMTRTFLQTALEIPQEFTIVHTDGSPSVVEHTSYLFKGAAEKRIAIRILAQCIQSMHQDKDVNFSLIELSAQSIAAATMGLALKLIVEKDLDEMQRETIITYFSEVVVVRMAGMED</sequence>
<comment type="caution">
    <text evidence="3">The sequence shown here is derived from an EMBL/GenBank/DDBJ whole genome shotgun (WGS) entry which is preliminary data.</text>
</comment>
<dbReference type="GO" id="GO:0003677">
    <property type="term" value="F:DNA binding"/>
    <property type="evidence" value="ECO:0007669"/>
    <property type="project" value="UniProtKB-KW"/>
</dbReference>
<dbReference type="Pfam" id="PF00440">
    <property type="entry name" value="TetR_N"/>
    <property type="match status" value="1"/>
</dbReference>
<dbReference type="AlphaFoldDB" id="A0A644WK60"/>
<dbReference type="Gene3D" id="1.10.357.10">
    <property type="entry name" value="Tetracycline Repressor, domain 2"/>
    <property type="match status" value="1"/>
</dbReference>
<keyword evidence="1" id="KW-0238">DNA-binding</keyword>
<protein>
    <recommendedName>
        <fullName evidence="2">HTH tetR-type domain-containing protein</fullName>
    </recommendedName>
</protein>
<dbReference type="SUPFAM" id="SSF46689">
    <property type="entry name" value="Homeodomain-like"/>
    <property type="match status" value="1"/>
</dbReference>
<dbReference type="InterPro" id="IPR050624">
    <property type="entry name" value="HTH-type_Tx_Regulator"/>
</dbReference>
<organism evidence="3">
    <name type="scientific">bioreactor metagenome</name>
    <dbReference type="NCBI Taxonomy" id="1076179"/>
    <lineage>
        <taxon>unclassified sequences</taxon>
        <taxon>metagenomes</taxon>
        <taxon>ecological metagenomes</taxon>
    </lineage>
</organism>
<gene>
    <name evidence="3" type="ORF">SDC9_50135</name>
</gene>